<proteinExistence type="predicted"/>
<reference evidence="8" key="1">
    <citation type="journal article" date="2020" name="mSystems">
        <title>Genome- and Community-Level Interaction Insights into Carbon Utilization and Element Cycling Functions of Hydrothermarchaeota in Hydrothermal Sediment.</title>
        <authorList>
            <person name="Zhou Z."/>
            <person name="Liu Y."/>
            <person name="Xu W."/>
            <person name="Pan J."/>
            <person name="Luo Z.H."/>
            <person name="Li M."/>
        </authorList>
    </citation>
    <scope>NUCLEOTIDE SEQUENCE [LARGE SCALE GENOMIC DNA]</scope>
    <source>
        <strain evidence="8">SpSt-767</strain>
    </source>
</reference>
<dbReference type="InterPro" id="IPR011577">
    <property type="entry name" value="Cyt_b561_bac/Ni-Hgenase"/>
</dbReference>
<feature type="transmembrane region" description="Helical" evidence="6">
    <location>
        <begin position="162"/>
        <end position="181"/>
    </location>
</feature>
<evidence type="ECO:0000259" key="7">
    <source>
        <dbReference type="Pfam" id="PF01292"/>
    </source>
</evidence>
<dbReference type="GO" id="GO:0022904">
    <property type="term" value="P:respiratory electron transport chain"/>
    <property type="evidence" value="ECO:0007669"/>
    <property type="project" value="InterPro"/>
</dbReference>
<accession>A0A7V6A0V4</accession>
<comment type="subcellular location">
    <subcellularLocation>
        <location evidence="1">Cell membrane</location>
        <topology evidence="1">Multi-pass membrane protein</topology>
    </subcellularLocation>
</comment>
<dbReference type="GO" id="GO:0009055">
    <property type="term" value="F:electron transfer activity"/>
    <property type="evidence" value="ECO:0007669"/>
    <property type="project" value="InterPro"/>
</dbReference>
<dbReference type="Gene3D" id="1.20.950.20">
    <property type="entry name" value="Transmembrane di-heme cytochromes, Chain C"/>
    <property type="match status" value="1"/>
</dbReference>
<keyword evidence="5 6" id="KW-0472">Membrane</keyword>
<name>A0A7V6A0V4_9BACT</name>
<keyword evidence="2" id="KW-1003">Cell membrane</keyword>
<evidence type="ECO:0000256" key="3">
    <source>
        <dbReference type="ARBA" id="ARBA00022692"/>
    </source>
</evidence>
<evidence type="ECO:0000313" key="8">
    <source>
        <dbReference type="EMBL" id="HHS28100.1"/>
    </source>
</evidence>
<evidence type="ECO:0000256" key="4">
    <source>
        <dbReference type="ARBA" id="ARBA00022989"/>
    </source>
</evidence>
<dbReference type="EMBL" id="DTGR01000003">
    <property type="protein sequence ID" value="HHS28100.1"/>
    <property type="molecule type" value="Genomic_DNA"/>
</dbReference>
<gene>
    <name evidence="8" type="ORF">ENV52_00155</name>
</gene>
<dbReference type="Pfam" id="PF01292">
    <property type="entry name" value="Ni_hydr_CYTB"/>
    <property type="match status" value="1"/>
</dbReference>
<feature type="transmembrane region" description="Helical" evidence="6">
    <location>
        <begin position="121"/>
        <end position="141"/>
    </location>
</feature>
<dbReference type="SUPFAM" id="SSF81342">
    <property type="entry name" value="Transmembrane di-heme cytochromes"/>
    <property type="match status" value="1"/>
</dbReference>
<comment type="caution">
    <text evidence="8">The sequence shown here is derived from an EMBL/GenBank/DDBJ whole genome shotgun (WGS) entry which is preliminary data.</text>
</comment>
<evidence type="ECO:0000256" key="1">
    <source>
        <dbReference type="ARBA" id="ARBA00004651"/>
    </source>
</evidence>
<dbReference type="GO" id="GO:0005886">
    <property type="term" value="C:plasma membrane"/>
    <property type="evidence" value="ECO:0007669"/>
    <property type="project" value="UniProtKB-SubCell"/>
</dbReference>
<evidence type="ECO:0000256" key="5">
    <source>
        <dbReference type="ARBA" id="ARBA00023136"/>
    </source>
</evidence>
<sequence length="195" mass="22010">MDQPVTAKPSEKLDSFTILLHFGLMIFAVLAWLTGDWAGDYKKISHLGFTVHKMLGIGTALFLAARLFHGFCGPEQARFSNWVPYTRDRLRMVLEDMRGLVSLKLPERGVHQGLEGLWESFGLAVFTWMAATGIVMFLFLIPGQKAHGAVRLVKELHEWGEWLVPIFLAGHVGAVILHALAGDHRWRTVFFLKEN</sequence>
<dbReference type="AlphaFoldDB" id="A0A7V6A0V4"/>
<evidence type="ECO:0000256" key="2">
    <source>
        <dbReference type="ARBA" id="ARBA00022475"/>
    </source>
</evidence>
<feature type="transmembrane region" description="Helical" evidence="6">
    <location>
        <begin position="16"/>
        <end position="35"/>
    </location>
</feature>
<organism evidence="8">
    <name type="scientific">Desulfobacca acetoxidans</name>
    <dbReference type="NCBI Taxonomy" id="60893"/>
    <lineage>
        <taxon>Bacteria</taxon>
        <taxon>Pseudomonadati</taxon>
        <taxon>Thermodesulfobacteriota</taxon>
        <taxon>Desulfobaccia</taxon>
        <taxon>Desulfobaccales</taxon>
        <taxon>Desulfobaccaceae</taxon>
        <taxon>Desulfobacca</taxon>
    </lineage>
</organism>
<protein>
    <submittedName>
        <fullName evidence="8">Cytochrome b/b6 domain-containing protein</fullName>
    </submittedName>
</protein>
<evidence type="ECO:0000256" key="6">
    <source>
        <dbReference type="SAM" id="Phobius"/>
    </source>
</evidence>
<dbReference type="InterPro" id="IPR016174">
    <property type="entry name" value="Di-haem_cyt_TM"/>
</dbReference>
<keyword evidence="3 6" id="KW-0812">Transmembrane</keyword>
<feature type="transmembrane region" description="Helical" evidence="6">
    <location>
        <begin position="47"/>
        <end position="68"/>
    </location>
</feature>
<feature type="domain" description="Cytochrome b561 bacterial/Ni-hydrogenase" evidence="7">
    <location>
        <begin position="14"/>
        <end position="187"/>
    </location>
</feature>
<keyword evidence="4 6" id="KW-1133">Transmembrane helix</keyword>